<evidence type="ECO:0000313" key="2">
    <source>
        <dbReference type="Proteomes" id="UP000199309"/>
    </source>
</evidence>
<dbReference type="RefSeq" id="WP_342707176.1">
    <property type="nucleotide sequence ID" value="NZ_FNHQ01000006.1"/>
</dbReference>
<dbReference type="Gene3D" id="3.40.50.150">
    <property type="entry name" value="Vaccinia Virus protein VP39"/>
    <property type="match status" value="1"/>
</dbReference>
<keyword evidence="1" id="KW-0489">Methyltransferase</keyword>
<name>A0A1G9T0G2_9FIRM</name>
<dbReference type="GO" id="GO:0032259">
    <property type="term" value="P:methylation"/>
    <property type="evidence" value="ECO:0007669"/>
    <property type="project" value="UniProtKB-KW"/>
</dbReference>
<dbReference type="InterPro" id="IPR029063">
    <property type="entry name" value="SAM-dependent_MTases_sf"/>
</dbReference>
<dbReference type="InterPro" id="IPR010719">
    <property type="entry name" value="MnmM_MeTrfase"/>
</dbReference>
<evidence type="ECO:0000313" key="1">
    <source>
        <dbReference type="EMBL" id="SDM41171.1"/>
    </source>
</evidence>
<protein>
    <submittedName>
        <fullName evidence="1">Putative rRNA methylase</fullName>
    </submittedName>
</protein>
<dbReference type="Pfam" id="PF06962">
    <property type="entry name" value="rRNA_methylase"/>
    <property type="match status" value="1"/>
</dbReference>
<dbReference type="AlphaFoldDB" id="A0A1G9T0G2"/>
<dbReference type="PANTHER" id="PTHR35276">
    <property type="entry name" value="S-ADENOSYL-L-METHIONINE-DEPENDENT METHYLTRANSFERASES SUPERFAMILY PROTEIN"/>
    <property type="match status" value="1"/>
</dbReference>
<accession>A0A1G9T0G2</accession>
<gene>
    <name evidence="1" type="ORF">SAMN05660299_00834</name>
</gene>
<proteinExistence type="predicted"/>
<organism evidence="1 2">
    <name type="scientific">Megasphaera paucivorans</name>
    <dbReference type="NCBI Taxonomy" id="349095"/>
    <lineage>
        <taxon>Bacteria</taxon>
        <taxon>Bacillati</taxon>
        <taxon>Bacillota</taxon>
        <taxon>Negativicutes</taxon>
        <taxon>Veillonellales</taxon>
        <taxon>Veillonellaceae</taxon>
        <taxon>Megasphaera</taxon>
    </lineage>
</organism>
<dbReference type="GO" id="GO:0008168">
    <property type="term" value="F:methyltransferase activity"/>
    <property type="evidence" value="ECO:0007669"/>
    <property type="project" value="UniProtKB-KW"/>
</dbReference>
<sequence>MMIETFPLKNAVTMAHALLLPYIPKAKVLVDMTCGNGHDTMFLAQHMNQSAQLYAFDIQSCAIEQTKKNMSGKDREYLHIIYGVGSHDQLVTQITEPLDVVVFNLGYLPAGDHAIYTQSATTINACKICLNKIAKNGIIMLAAYPGTPAGEEEQHALKKFLQHVPQKEYDVSYWQPLNQIHNPPILYIIQKRG</sequence>
<dbReference type="Proteomes" id="UP000199309">
    <property type="component" value="Unassembled WGS sequence"/>
</dbReference>
<keyword evidence="1" id="KW-0808">Transferase</keyword>
<reference evidence="1 2" key="1">
    <citation type="submission" date="2016-10" db="EMBL/GenBank/DDBJ databases">
        <authorList>
            <person name="de Groot N.N."/>
        </authorList>
    </citation>
    <scope>NUCLEOTIDE SEQUENCE [LARGE SCALE GENOMIC DNA]</scope>
    <source>
        <strain evidence="1 2">DSM 16981</strain>
    </source>
</reference>
<dbReference type="SUPFAM" id="SSF53335">
    <property type="entry name" value="S-adenosyl-L-methionine-dependent methyltransferases"/>
    <property type="match status" value="1"/>
</dbReference>
<dbReference type="STRING" id="349095.SAMN05660299_00834"/>
<dbReference type="PANTHER" id="PTHR35276:SF1">
    <property type="entry name" value="TRNA (MNM(5)S(2)U34)-METHYLTRANSFERASE, CHLOROPLASTIC"/>
    <property type="match status" value="1"/>
</dbReference>
<dbReference type="EMBL" id="FNHQ01000006">
    <property type="protein sequence ID" value="SDM41171.1"/>
    <property type="molecule type" value="Genomic_DNA"/>
</dbReference>
<keyword evidence="2" id="KW-1185">Reference proteome</keyword>